<dbReference type="FunFam" id="3.30.70.120:FF:000006">
    <property type="entry name" value="GTP cyclohydrolase 1 type 2 homolog"/>
    <property type="match status" value="1"/>
</dbReference>
<reference evidence="8" key="1">
    <citation type="submission" date="2016-09" db="EMBL/GenBank/DDBJ databases">
        <authorList>
            <person name="Gulvik C.A."/>
        </authorList>
    </citation>
    <scope>NUCLEOTIDE SEQUENCE [LARGE SCALE GENOMIC DNA]</scope>
    <source>
        <strain evidence="8">LMG 8895</strain>
    </source>
</reference>
<feature type="binding site" evidence="6">
    <location>
        <position position="105"/>
    </location>
    <ligand>
        <name>a divalent metal cation</name>
        <dbReference type="ChEBI" id="CHEBI:60240"/>
        <label>1</label>
    </ligand>
</feature>
<evidence type="ECO:0000256" key="3">
    <source>
        <dbReference type="ARBA" id="ARBA00022112"/>
    </source>
</evidence>
<dbReference type="GO" id="GO:0046872">
    <property type="term" value="F:metal ion binding"/>
    <property type="evidence" value="ECO:0007669"/>
    <property type="project" value="UniProtKB-UniRule"/>
</dbReference>
<dbReference type="NCBIfam" id="TIGR00486">
    <property type="entry name" value="YbgI_SA1388"/>
    <property type="match status" value="1"/>
</dbReference>
<organism evidence="7 8">
    <name type="scientific">Enterococcus termitis</name>
    <dbReference type="NCBI Taxonomy" id="332950"/>
    <lineage>
        <taxon>Bacteria</taxon>
        <taxon>Bacillati</taxon>
        <taxon>Bacillota</taxon>
        <taxon>Bacilli</taxon>
        <taxon>Lactobacillales</taxon>
        <taxon>Enterococcaceae</taxon>
        <taxon>Enterococcus</taxon>
    </lineage>
</organism>
<comment type="similarity">
    <text evidence="1 5">Belongs to the GTP cyclohydrolase I type 2/NIF3 family.</text>
</comment>
<sequence length="372" mass="42030">MSLNGNAFIKRFEEYCPQWLAEADDPVGLHIGTLNKEIHRVLVTLDVRPEVVAEAIDKKIDLIIAKHPPIFRAVKRLDTDDIQTKMYADLLKHDIAVFAAHTNMDIIDNGLNDWFCELLDIHNTTFLTKTHTVSYKKLAVFVPVTDAPKMRQVLGAAGAGRQGDYQNTSYSMVGTGRFTPLEGAQPTIGTVGHEENVQEVKLEVIFPETIQEKVVKAMLEAHPYEEPAYDLYTIENMTKEYGLGRVGTLPKAVAFNEFAEKVKNVFDLEGLRIVCADESKQVQRVAICGGSGEKFFRDALKQQADVYITGDVYYHTGHDMLSEGLAVIDPGHYIEQLCKPKLVELFNQWKKAYNWEVTFIESEVNTNPFQFR</sequence>
<dbReference type="PIRSF" id="PIRSF037489">
    <property type="entry name" value="UCP037489_NIF3_YqfO"/>
    <property type="match status" value="1"/>
</dbReference>
<dbReference type="SUPFAM" id="SSF102705">
    <property type="entry name" value="NIF3 (NGG1p interacting factor 3)-like"/>
    <property type="match status" value="1"/>
</dbReference>
<dbReference type="AlphaFoldDB" id="A0A1E5H6N4"/>
<feature type="binding site" evidence="6">
    <location>
        <position position="332"/>
    </location>
    <ligand>
        <name>a divalent metal cation</name>
        <dbReference type="ChEBI" id="CHEBI:60240"/>
        <label>1</label>
    </ligand>
</feature>
<evidence type="ECO:0000313" key="7">
    <source>
        <dbReference type="EMBL" id="OEG20627.1"/>
    </source>
</evidence>
<dbReference type="InterPro" id="IPR002678">
    <property type="entry name" value="DUF34/NIF3"/>
</dbReference>
<proteinExistence type="inferred from homology"/>
<dbReference type="GO" id="GO:0005737">
    <property type="term" value="C:cytoplasm"/>
    <property type="evidence" value="ECO:0007669"/>
    <property type="project" value="TreeGrafter"/>
</dbReference>
<dbReference type="RefSeq" id="WP_069661937.1">
    <property type="nucleotide sequence ID" value="NZ_JBHUJJ010000001.1"/>
</dbReference>
<evidence type="ECO:0000256" key="1">
    <source>
        <dbReference type="ARBA" id="ARBA00006964"/>
    </source>
</evidence>
<keyword evidence="8" id="KW-1185">Reference proteome</keyword>
<dbReference type="EMBL" id="MIJY01000001">
    <property type="protein sequence ID" value="OEG20627.1"/>
    <property type="molecule type" value="Genomic_DNA"/>
</dbReference>
<dbReference type="Gene3D" id="3.30.70.120">
    <property type="match status" value="1"/>
</dbReference>
<accession>A0A1E5H6N4</accession>
<comment type="caution">
    <text evidence="7">The sequence shown here is derived from an EMBL/GenBank/DDBJ whole genome shotgun (WGS) entry which is preliminary data.</text>
</comment>
<evidence type="ECO:0000256" key="6">
    <source>
        <dbReference type="PIRSR" id="PIRSR602678-1"/>
    </source>
</evidence>
<evidence type="ECO:0000256" key="4">
    <source>
        <dbReference type="ARBA" id="ARBA00022723"/>
    </source>
</evidence>
<feature type="binding site" evidence="6">
    <location>
        <position position="335"/>
    </location>
    <ligand>
        <name>a divalent metal cation</name>
        <dbReference type="ChEBI" id="CHEBI:60240"/>
        <label>1</label>
    </ligand>
</feature>
<dbReference type="Gene3D" id="3.40.1390.30">
    <property type="entry name" value="NIF3 (NGG1p interacting factor 3)-like"/>
    <property type="match status" value="2"/>
</dbReference>
<keyword evidence="4 5" id="KW-0479">Metal-binding</keyword>
<feature type="binding site" evidence="6">
    <location>
        <position position="67"/>
    </location>
    <ligand>
        <name>a divalent metal cation</name>
        <dbReference type="ChEBI" id="CHEBI:60240"/>
        <label>1</label>
    </ligand>
</feature>
<evidence type="ECO:0000256" key="5">
    <source>
        <dbReference type="PIRNR" id="PIRNR037489"/>
    </source>
</evidence>
<dbReference type="InterPro" id="IPR017221">
    <property type="entry name" value="DUF34/NIF3_bac"/>
</dbReference>
<dbReference type="PANTHER" id="PTHR13799">
    <property type="entry name" value="NGG1 INTERACTING FACTOR 3"/>
    <property type="match status" value="1"/>
</dbReference>
<comment type="subunit">
    <text evidence="2">Homohexamer.</text>
</comment>
<evidence type="ECO:0000313" key="8">
    <source>
        <dbReference type="Proteomes" id="UP000095094"/>
    </source>
</evidence>
<protein>
    <recommendedName>
        <fullName evidence="3 5">GTP cyclohydrolase 1 type 2 homolog</fullName>
    </recommendedName>
</protein>
<name>A0A1E5H6N4_9ENTE</name>
<dbReference type="InterPro" id="IPR036069">
    <property type="entry name" value="DUF34/NIF3_sf"/>
</dbReference>
<dbReference type="Proteomes" id="UP000095094">
    <property type="component" value="Unassembled WGS sequence"/>
</dbReference>
<gene>
    <name evidence="7" type="ORF">BCR25_02070</name>
</gene>
<dbReference type="PANTHER" id="PTHR13799:SF14">
    <property type="entry name" value="GTP CYCLOHYDROLASE 1 TYPE 2 HOMOLOG"/>
    <property type="match status" value="1"/>
</dbReference>
<dbReference type="Pfam" id="PF01784">
    <property type="entry name" value="DUF34_NIF3"/>
    <property type="match status" value="1"/>
</dbReference>
<dbReference type="OrthoDB" id="9792792at2"/>
<dbReference type="FunFam" id="3.40.1390.30:FF:000001">
    <property type="entry name" value="GTP cyclohydrolase 1 type 2"/>
    <property type="match status" value="1"/>
</dbReference>
<dbReference type="InterPro" id="IPR015867">
    <property type="entry name" value="N-reg_PII/ATP_PRibTrfase_C"/>
</dbReference>
<evidence type="ECO:0000256" key="2">
    <source>
        <dbReference type="ARBA" id="ARBA00011643"/>
    </source>
</evidence>